<keyword evidence="2" id="KW-1185">Reference proteome</keyword>
<gene>
    <name evidence="1" type="ORF">GCM10022224_075020</name>
</gene>
<protein>
    <submittedName>
        <fullName evidence="1">Uncharacterized protein</fullName>
    </submittedName>
</protein>
<name>A0ABP7CXR9_9ACTN</name>
<reference evidence="2" key="1">
    <citation type="journal article" date="2019" name="Int. J. Syst. Evol. Microbiol.">
        <title>The Global Catalogue of Microorganisms (GCM) 10K type strain sequencing project: providing services to taxonomists for standard genome sequencing and annotation.</title>
        <authorList>
            <consortium name="The Broad Institute Genomics Platform"/>
            <consortium name="The Broad Institute Genome Sequencing Center for Infectious Disease"/>
            <person name="Wu L."/>
            <person name="Ma J."/>
        </authorList>
    </citation>
    <scope>NUCLEOTIDE SEQUENCE [LARGE SCALE GENOMIC DNA]</scope>
    <source>
        <strain evidence="2">JCM 16904</strain>
    </source>
</reference>
<dbReference type="EMBL" id="BAAAZP010000151">
    <property type="protein sequence ID" value="GAA3698006.1"/>
    <property type="molecule type" value="Genomic_DNA"/>
</dbReference>
<organism evidence="1 2">
    <name type="scientific">Nonomuraea antimicrobica</name>
    <dbReference type="NCBI Taxonomy" id="561173"/>
    <lineage>
        <taxon>Bacteria</taxon>
        <taxon>Bacillati</taxon>
        <taxon>Actinomycetota</taxon>
        <taxon>Actinomycetes</taxon>
        <taxon>Streptosporangiales</taxon>
        <taxon>Streptosporangiaceae</taxon>
        <taxon>Nonomuraea</taxon>
    </lineage>
</organism>
<dbReference type="Proteomes" id="UP001500902">
    <property type="component" value="Unassembled WGS sequence"/>
</dbReference>
<evidence type="ECO:0000313" key="1">
    <source>
        <dbReference type="EMBL" id="GAA3698006.1"/>
    </source>
</evidence>
<comment type="caution">
    <text evidence="1">The sequence shown here is derived from an EMBL/GenBank/DDBJ whole genome shotgun (WGS) entry which is preliminary data.</text>
</comment>
<proteinExistence type="predicted"/>
<evidence type="ECO:0000313" key="2">
    <source>
        <dbReference type="Proteomes" id="UP001500902"/>
    </source>
</evidence>
<accession>A0ABP7CXR9</accession>
<sequence>MVGWAETTSPGAAARAGAAMSDMIDNRIKDMLTRTRKVMCRPSP</sequence>